<feature type="transmembrane region" description="Helical" evidence="1">
    <location>
        <begin position="448"/>
        <end position="466"/>
    </location>
</feature>
<accession>A0A6A4F232</accession>
<feature type="transmembrane region" description="Helical" evidence="1">
    <location>
        <begin position="493"/>
        <end position="510"/>
    </location>
</feature>
<dbReference type="EMBL" id="QXFV01000681">
    <property type="protein sequence ID" value="KAE9030684.1"/>
    <property type="molecule type" value="Genomic_DNA"/>
</dbReference>
<dbReference type="Proteomes" id="UP000429607">
    <property type="component" value="Unassembled WGS sequence"/>
</dbReference>
<evidence type="ECO:0000313" key="2">
    <source>
        <dbReference type="EMBL" id="KAE9030684.1"/>
    </source>
</evidence>
<reference evidence="3 5" key="1">
    <citation type="submission" date="2018-08" db="EMBL/GenBank/DDBJ databases">
        <title>Genomic investigation of the strawberry pathogen Phytophthora fragariae indicates pathogenicity is determined by transcriptional variation in three key races.</title>
        <authorList>
            <person name="Adams T.M."/>
            <person name="Armitage A.D."/>
            <person name="Sobczyk M.K."/>
            <person name="Bates H.J."/>
            <person name="Dunwell J.M."/>
            <person name="Nellist C.F."/>
            <person name="Harrison R.J."/>
        </authorList>
    </citation>
    <scope>NUCLEOTIDE SEQUENCE [LARGE SCALE GENOMIC DNA]</scope>
    <source>
        <strain evidence="2 4">SCRP249</strain>
        <strain evidence="3 5">SCRP333</strain>
    </source>
</reference>
<evidence type="ECO:0000313" key="4">
    <source>
        <dbReference type="Proteomes" id="UP000429607"/>
    </source>
</evidence>
<feature type="transmembrane region" description="Helical" evidence="1">
    <location>
        <begin position="122"/>
        <end position="141"/>
    </location>
</feature>
<dbReference type="AlphaFoldDB" id="A0A6A4F232"/>
<keyword evidence="5" id="KW-1185">Reference proteome</keyword>
<sequence length="520" mass="57350">MQISHRGKYSIERMVALDEYTRTTSMLRVLLVCVTTPLPMIVLVLLVEMIPLQDPSDRWRANYGVWIRTAIQAGAVALAAADQARHLLHGVQFSVLQLVALFSSVAVGYTGAAMAVAACLGFPIPFMAITMSTVFFAVLIASFRVVTGGHVFREILAQRSQLYAFVGFLSAQMLLLLVYPFYQVLFHAASDNVEYELAVLLLLPFIKSAMKNLVSLTIARMEDLVPEAVIFTVDFFNAVYLATSMQSATSPITVASIMAVDLIQTATALHDLYRRTDSILERLQEVTGVPSAQKSVLDTAMTLCKCSDTFTQQNCTYIRLASCLPHALSASSRALLYELQQHPSSSSLTLPTPASTNAPTLRRQLKSLCSSSASVRPEPATASSDALSETLRLLFTTECLVLAEYLESVMPVLYGAFMLATVQLPNAQFHSELEGVDARNVQRRVQSVLVYAALELLSMAALVLLLRQRGGFRALHQVAFALETQRSLVQGKLLLWMLMAMGFRVVHFGADFTFRFKWLH</sequence>
<evidence type="ECO:0000313" key="3">
    <source>
        <dbReference type="EMBL" id="KAE9337918.1"/>
    </source>
</evidence>
<feature type="transmembrane region" description="Helical" evidence="1">
    <location>
        <begin position="93"/>
        <end position="116"/>
    </location>
</feature>
<evidence type="ECO:0000256" key="1">
    <source>
        <dbReference type="SAM" id="Phobius"/>
    </source>
</evidence>
<gene>
    <name evidence="2" type="ORF">PR001_g11183</name>
    <name evidence="3" type="ORF">PR003_g11766</name>
</gene>
<organism evidence="3 5">
    <name type="scientific">Phytophthora rubi</name>
    <dbReference type="NCBI Taxonomy" id="129364"/>
    <lineage>
        <taxon>Eukaryota</taxon>
        <taxon>Sar</taxon>
        <taxon>Stramenopiles</taxon>
        <taxon>Oomycota</taxon>
        <taxon>Peronosporomycetes</taxon>
        <taxon>Peronosporales</taxon>
        <taxon>Peronosporaceae</taxon>
        <taxon>Phytophthora</taxon>
    </lineage>
</organism>
<feature type="transmembrane region" description="Helical" evidence="1">
    <location>
        <begin position="29"/>
        <end position="51"/>
    </location>
</feature>
<keyword evidence="1" id="KW-1133">Transmembrane helix</keyword>
<feature type="transmembrane region" description="Helical" evidence="1">
    <location>
        <begin position="63"/>
        <end position="81"/>
    </location>
</feature>
<evidence type="ECO:0000313" key="5">
    <source>
        <dbReference type="Proteomes" id="UP000434957"/>
    </source>
</evidence>
<keyword evidence="1" id="KW-0812">Transmembrane</keyword>
<comment type="caution">
    <text evidence="3">The sequence shown here is derived from an EMBL/GenBank/DDBJ whole genome shotgun (WGS) entry which is preliminary data.</text>
</comment>
<name>A0A6A4F232_9STRA</name>
<proteinExistence type="predicted"/>
<protein>
    <submittedName>
        <fullName evidence="3">Uncharacterized protein</fullName>
    </submittedName>
</protein>
<dbReference type="Proteomes" id="UP000434957">
    <property type="component" value="Unassembled WGS sequence"/>
</dbReference>
<keyword evidence="1" id="KW-0472">Membrane</keyword>
<dbReference type="EMBL" id="QXFT01000685">
    <property type="protein sequence ID" value="KAE9337918.1"/>
    <property type="molecule type" value="Genomic_DNA"/>
</dbReference>
<feature type="transmembrane region" description="Helical" evidence="1">
    <location>
        <begin position="162"/>
        <end position="182"/>
    </location>
</feature>